<evidence type="ECO:0000313" key="4">
    <source>
        <dbReference type="Proteomes" id="UP000244855"/>
    </source>
</evidence>
<dbReference type="AlphaFoldDB" id="A0A2V1DN50"/>
<dbReference type="OrthoDB" id="74764at2759"/>
<dbReference type="STRING" id="97972.A0A2V1DN50"/>
<evidence type="ECO:0000259" key="2">
    <source>
        <dbReference type="Pfam" id="PF09362"/>
    </source>
</evidence>
<feature type="chain" id="PRO_5015879906" description="DUF1996 domain-containing protein" evidence="1">
    <location>
        <begin position="16"/>
        <end position="370"/>
    </location>
</feature>
<dbReference type="PANTHER" id="PTHR43662">
    <property type="match status" value="1"/>
</dbReference>
<dbReference type="Proteomes" id="UP000244855">
    <property type="component" value="Unassembled WGS sequence"/>
</dbReference>
<evidence type="ECO:0000313" key="3">
    <source>
        <dbReference type="EMBL" id="PVH99281.1"/>
    </source>
</evidence>
<organism evidence="3 4">
    <name type="scientific">Periconia macrospinosa</name>
    <dbReference type="NCBI Taxonomy" id="97972"/>
    <lineage>
        <taxon>Eukaryota</taxon>
        <taxon>Fungi</taxon>
        <taxon>Dikarya</taxon>
        <taxon>Ascomycota</taxon>
        <taxon>Pezizomycotina</taxon>
        <taxon>Dothideomycetes</taxon>
        <taxon>Pleosporomycetidae</taxon>
        <taxon>Pleosporales</taxon>
        <taxon>Massarineae</taxon>
        <taxon>Periconiaceae</taxon>
        <taxon>Periconia</taxon>
    </lineage>
</organism>
<name>A0A2V1DN50_9PLEO</name>
<gene>
    <name evidence="3" type="ORF">DM02DRAFT_711889</name>
</gene>
<evidence type="ECO:0000256" key="1">
    <source>
        <dbReference type="SAM" id="SignalP"/>
    </source>
</evidence>
<dbReference type="EMBL" id="KZ805395">
    <property type="protein sequence ID" value="PVH99281.1"/>
    <property type="molecule type" value="Genomic_DNA"/>
</dbReference>
<keyword evidence="1" id="KW-0732">Signal</keyword>
<keyword evidence="4" id="KW-1185">Reference proteome</keyword>
<dbReference type="InterPro" id="IPR018535">
    <property type="entry name" value="DUF1996"/>
</dbReference>
<dbReference type="Pfam" id="PF09362">
    <property type="entry name" value="DUF1996"/>
    <property type="match status" value="1"/>
</dbReference>
<feature type="signal peptide" evidence="1">
    <location>
        <begin position="1"/>
        <end position="15"/>
    </location>
</feature>
<dbReference type="PANTHER" id="PTHR43662:SF6">
    <property type="entry name" value="DUF1996 DOMAIN-CONTAINING PROTEIN"/>
    <property type="match status" value="1"/>
</dbReference>
<feature type="domain" description="DUF1996" evidence="2">
    <location>
        <begin position="49"/>
        <end position="309"/>
    </location>
</feature>
<reference evidence="3 4" key="1">
    <citation type="journal article" date="2018" name="Sci. Rep.">
        <title>Comparative genomics provides insights into the lifestyle and reveals functional heterogeneity of dark septate endophytic fungi.</title>
        <authorList>
            <person name="Knapp D.G."/>
            <person name="Nemeth J.B."/>
            <person name="Barry K."/>
            <person name="Hainaut M."/>
            <person name="Henrissat B."/>
            <person name="Johnson J."/>
            <person name="Kuo A."/>
            <person name="Lim J.H.P."/>
            <person name="Lipzen A."/>
            <person name="Nolan M."/>
            <person name="Ohm R.A."/>
            <person name="Tamas L."/>
            <person name="Grigoriev I.V."/>
            <person name="Spatafora J.W."/>
            <person name="Nagy L.G."/>
            <person name="Kovacs G.M."/>
        </authorList>
    </citation>
    <scope>NUCLEOTIDE SEQUENCE [LARGE SCALE GENOMIC DNA]</scope>
    <source>
        <strain evidence="3 4">DSE2036</strain>
    </source>
</reference>
<sequence length="370" mass="40485">MLLSSILAFVAVAEAYPGETWLNKALSKRQGSTTMLRFGCAQVVIDRLDPLVNPGQIPSTHQHQIVGGNGFNASMTTSDVSKTATCTTCAFNKDFSNYWTANLYFKARNGTYKRVKQLGAANQFNDNFSTQIGGGILVYYVSAKPGSITAFKPGFRMLSGDPTLTKADPKMKMQNCYRCYTGPNFGGDVAAPCADSKLDTQALPKDVCKGGIRSNILFPTCWDGKNLDSPNHREHVAYPTTGPANFLSLGGNCPSTHPVRIPQLMYEVVWDTTPFNNKAEWPTDGSQPFYLSYGDNTGYGQHGDYVFGWQDNELQKGMDASGCFGAKCKDMKNQAIDVAKKCQVKSIVNEDHDAWLTELPGMSSMPMQMA</sequence>
<accession>A0A2V1DN50</accession>
<protein>
    <recommendedName>
        <fullName evidence="2">DUF1996 domain-containing protein</fullName>
    </recommendedName>
</protein>
<proteinExistence type="predicted"/>